<comment type="similarity">
    <text evidence="1">Belongs to the SEC3 family.</text>
</comment>
<feature type="region of interest" description="Disordered" evidence="6">
    <location>
        <begin position="223"/>
        <end position="719"/>
    </location>
</feature>
<feature type="compositionally biased region" description="Low complexity" evidence="6">
    <location>
        <begin position="484"/>
        <end position="496"/>
    </location>
</feature>
<evidence type="ECO:0000256" key="5">
    <source>
        <dbReference type="SAM" id="Coils"/>
    </source>
</evidence>
<feature type="compositionally biased region" description="Basic and acidic residues" evidence="6">
    <location>
        <begin position="832"/>
        <end position="846"/>
    </location>
</feature>
<feature type="compositionally biased region" description="Basic and acidic residues" evidence="6">
    <location>
        <begin position="277"/>
        <end position="300"/>
    </location>
</feature>
<feature type="compositionally biased region" description="Low complexity" evidence="6">
    <location>
        <begin position="684"/>
        <end position="699"/>
    </location>
</feature>
<proteinExistence type="inferred from homology"/>
<dbReference type="GO" id="GO:0005546">
    <property type="term" value="F:phosphatidylinositol-4,5-bisphosphate binding"/>
    <property type="evidence" value="ECO:0007669"/>
    <property type="project" value="TreeGrafter"/>
</dbReference>
<feature type="compositionally biased region" description="Low complexity" evidence="6">
    <location>
        <begin position="1"/>
        <end position="11"/>
    </location>
</feature>
<reference evidence="8" key="1">
    <citation type="journal article" date="2020" name="Stud. Mycol.">
        <title>101 Dothideomycetes genomes: a test case for predicting lifestyles and emergence of pathogens.</title>
        <authorList>
            <person name="Haridas S."/>
            <person name="Albert R."/>
            <person name="Binder M."/>
            <person name="Bloem J."/>
            <person name="Labutti K."/>
            <person name="Salamov A."/>
            <person name="Andreopoulos B."/>
            <person name="Baker S."/>
            <person name="Barry K."/>
            <person name="Bills G."/>
            <person name="Bluhm B."/>
            <person name="Cannon C."/>
            <person name="Castanera R."/>
            <person name="Culley D."/>
            <person name="Daum C."/>
            <person name="Ezra D."/>
            <person name="Gonzalez J."/>
            <person name="Henrissat B."/>
            <person name="Kuo A."/>
            <person name="Liang C."/>
            <person name="Lipzen A."/>
            <person name="Lutzoni F."/>
            <person name="Magnuson J."/>
            <person name="Mondo S."/>
            <person name="Nolan M."/>
            <person name="Ohm R."/>
            <person name="Pangilinan J."/>
            <person name="Park H.-J."/>
            <person name="Ramirez L."/>
            <person name="Alfaro M."/>
            <person name="Sun H."/>
            <person name="Tritt A."/>
            <person name="Yoshinaga Y."/>
            <person name="Zwiers L.-H."/>
            <person name="Turgeon B."/>
            <person name="Goodwin S."/>
            <person name="Spatafora J."/>
            <person name="Crous P."/>
            <person name="Grigoriev I."/>
        </authorList>
    </citation>
    <scope>NUCLEOTIDE SEQUENCE</scope>
    <source>
        <strain evidence="8">CBS 207.26</strain>
    </source>
</reference>
<feature type="compositionally biased region" description="Basic and acidic residues" evidence="6">
    <location>
        <begin position="551"/>
        <end position="571"/>
    </location>
</feature>
<feature type="compositionally biased region" description="Low complexity" evidence="6">
    <location>
        <begin position="446"/>
        <end position="472"/>
    </location>
</feature>
<dbReference type="OrthoDB" id="27109at2759"/>
<feature type="compositionally biased region" description="Polar residues" evidence="6">
    <location>
        <begin position="622"/>
        <end position="634"/>
    </location>
</feature>
<dbReference type="GO" id="GO:0006887">
    <property type="term" value="P:exocytosis"/>
    <property type="evidence" value="ECO:0007669"/>
    <property type="project" value="UniProtKB-KW"/>
</dbReference>
<dbReference type="PANTHER" id="PTHR16092">
    <property type="entry name" value="SEC3/SYNTAXIN-RELATED"/>
    <property type="match status" value="1"/>
</dbReference>
<feature type="compositionally biased region" description="Polar residues" evidence="6">
    <location>
        <begin position="576"/>
        <end position="596"/>
    </location>
</feature>
<feature type="compositionally biased region" description="Basic and acidic residues" evidence="6">
    <location>
        <begin position="324"/>
        <end position="357"/>
    </location>
</feature>
<dbReference type="GO" id="GO:0006893">
    <property type="term" value="P:Golgi to plasma membrane transport"/>
    <property type="evidence" value="ECO:0007669"/>
    <property type="project" value="TreeGrafter"/>
</dbReference>
<dbReference type="PANTHER" id="PTHR16092:SF14">
    <property type="entry name" value="EXOCYST COMPLEX COMPONENT 1 ISOFORM X1"/>
    <property type="match status" value="1"/>
</dbReference>
<evidence type="ECO:0000256" key="3">
    <source>
        <dbReference type="ARBA" id="ARBA00022483"/>
    </source>
</evidence>
<dbReference type="GO" id="GO:0005886">
    <property type="term" value="C:plasma membrane"/>
    <property type="evidence" value="ECO:0007669"/>
    <property type="project" value="TreeGrafter"/>
</dbReference>
<feature type="compositionally biased region" description="Low complexity" evidence="6">
    <location>
        <begin position="801"/>
        <end position="811"/>
    </location>
</feature>
<dbReference type="EMBL" id="ML994613">
    <property type="protein sequence ID" value="KAF2193457.1"/>
    <property type="molecule type" value="Genomic_DNA"/>
</dbReference>
<evidence type="ECO:0000259" key="7">
    <source>
        <dbReference type="SMART" id="SM01313"/>
    </source>
</evidence>
<evidence type="ECO:0000313" key="8">
    <source>
        <dbReference type="EMBL" id="KAF2193457.1"/>
    </source>
</evidence>
<evidence type="ECO:0000256" key="4">
    <source>
        <dbReference type="ARBA" id="ARBA00023054"/>
    </source>
</evidence>
<feature type="compositionally biased region" description="Basic and acidic residues" evidence="6">
    <location>
        <begin position="608"/>
        <end position="617"/>
    </location>
</feature>
<dbReference type="FunFam" id="2.30.29.90:FF:000003">
    <property type="entry name" value="Exocyst complex component Sec3"/>
    <property type="match status" value="1"/>
</dbReference>
<dbReference type="Pfam" id="PF20654">
    <property type="entry name" value="Sec3_C-term"/>
    <property type="match status" value="1"/>
</dbReference>
<evidence type="ECO:0000313" key="9">
    <source>
        <dbReference type="Proteomes" id="UP000800200"/>
    </source>
</evidence>
<dbReference type="InterPro" id="IPR048628">
    <property type="entry name" value="Sec3_C"/>
</dbReference>
<dbReference type="Gene3D" id="2.30.29.90">
    <property type="match status" value="1"/>
</dbReference>
<feature type="compositionally biased region" description="Basic and acidic residues" evidence="6">
    <location>
        <begin position="661"/>
        <end position="671"/>
    </location>
</feature>
<sequence>MDGNNPRPRNPLNGMSGSTRPGNEAARRPPGAPGGPPSSSSSATLQTGMSRAERFDDERRRITESCFVKVDDQGQLVESYITHIRVQEDAAYPQTPPPPNGNPSNKKPRVIIISVRSSGRVRIHKARENTNGTFSIGKTWNMEDITAIQTFTNVVPSNEEEAQHKRWAGDVGFTVTIAKPYYWEAGTAKEKEFFIGSMVKIYYKYTQGKYPILMGFGQSEMDAMMSGRPSPSPSPSQGRPGQSLSRPPQSPNLVLPTSPLPPGMQQSAPQPAPPPGEQRRPPPLRGEDRRPPPLSDDRRPPPQGRLTTAEEDRRPPPRRPPTSEGDRRPPPLRGDERRPPPLGDDRRPPPLRDDRRPPPQGRPSTGDEDRRPPPFRGPQGQGTPPVPPLMQGPDGQRRLRPRPSMEQNMRSPPSREQMDMRSPPSREQMRPMPGQASTPTPPPPLSQRITPQSRPKTPESGSVSSIPPSLSPGRRPQADDVRSVKSVKSIKSVKSLKSLDEASMDASGGLGISGGDQRRPNGYPPSSHRDPSPRGLRPGTSQSNASSAFSRNDESLPDERPPAQAPPERRRPPMLTAQSQRSIGSDSNNEFHTSAQSPPPPGVFPGRRPQEIPERLKPATYNEPQPSKSQNTPEPLQISKPPTSVQPSQPPPTSPLPEIPKVTEPKVERKATPPPPEESETAEPEPASPVQPASPSAEAGGEHRPGLGPMVKKKATDTKDNAANAFRKAAFAYGAFKPRAGGAGDKLFSKETKKSDEPDGISGVFVPQRPAPKEEEKKPESEKNPEPDRSSKERPHIDTEVVPSVTVSSPLSPTPVVPAPGGEQRLPSRSPSPEKKAAKAEAEAEVRRKKRRSNHQIKAISRLGIDPNILDGCGLEFETLLSDFGWGSSELSAKSIETLESDIKREIARVEAGSWLNHLEQKDDRVETVEKMLDRAIAECDELEGLLTLYNVELSSLNDDIAFIEAQNQGLQVQTANQKLLQTELQQLVDTISITSNQLEPLRRAPIGKPNGLMAIETSLLLLYKALITIDPAFVQGSRASTVEDVTKAVSNSGVGNSELATMRALQEKKDRYLSESAMFLDRLKQHMDMTFGAAFLETSEALRRIDRTAMPSTKANIDAHDLGRNTLWMFSPLILFAKETDGASWEAMIRKYQNRAAEAYQNEIRDNVLGWKRLARKPTGDEQDLLFTAQEKETESITGAARKLTVKRSQTLARGLRAASGEKEGKIDKTQAGKLHAFDVFSRVLEDIGPLLLTEQNFVTDFFHATSSDAVDFPDAVKVAPPEKRRAPNLYTRKQFESDRNMAKRVAEVMEDIFSFWPTEIQNLVEWAVKADPLQGVGILCAVDRKLLEVEDSNQDFFTRTLQKVHERLTGLFTRFVDEQIRAIEDTKVKIKKRKGVIAFMKTFPHFSVAIENMLPASDEDEQLEIRRMVNDAYQKINKAMFESLKVIAKESPAVMATQGQGDPEDKEALNYHILLIENMNHYIIEVDARADTVLLDWKAKAEEEMKEHMNLYVDAVIRRPLGKLLEFIESTETLLAQPGSSPQSIAGRSSHSRSLFRKLLNSYDAKEIRKGIEALKKRVDKHFGDADDPSLSRELVQYVLKECEKKYGDVYDRTSRISQDVYSGEVEMDWGMQEITAAFRR</sequence>
<gene>
    <name evidence="8" type="ORF">K469DRAFT_712215</name>
</gene>
<dbReference type="GO" id="GO:0000145">
    <property type="term" value="C:exocyst"/>
    <property type="evidence" value="ECO:0007669"/>
    <property type="project" value="InterPro"/>
</dbReference>
<accession>A0A6A6EMP2</accession>
<dbReference type="InterPro" id="IPR028258">
    <property type="entry name" value="Sec3-PIP2_bind"/>
</dbReference>
<protein>
    <recommendedName>
        <fullName evidence="7">Exocyst complex component Sec3 PIP2-binding N-terminal domain-containing protein</fullName>
    </recommendedName>
</protein>
<name>A0A6A6EMP2_9PEZI</name>
<feature type="region of interest" description="Disordered" evidence="6">
    <location>
        <begin position="1"/>
        <end position="57"/>
    </location>
</feature>
<dbReference type="CDD" id="cd13315">
    <property type="entry name" value="PH_Sec3"/>
    <property type="match status" value="1"/>
</dbReference>
<evidence type="ECO:0000256" key="1">
    <source>
        <dbReference type="ARBA" id="ARBA00006518"/>
    </source>
</evidence>
<keyword evidence="9" id="KW-1185">Reference proteome</keyword>
<dbReference type="Proteomes" id="UP000800200">
    <property type="component" value="Unassembled WGS sequence"/>
</dbReference>
<feature type="region of interest" description="Disordered" evidence="6">
    <location>
        <begin position="733"/>
        <end position="850"/>
    </location>
</feature>
<feature type="compositionally biased region" description="Basic and acidic residues" evidence="6">
    <location>
        <begin position="747"/>
        <end position="757"/>
    </location>
</feature>
<organism evidence="8 9">
    <name type="scientific">Zopfia rhizophila CBS 207.26</name>
    <dbReference type="NCBI Taxonomy" id="1314779"/>
    <lineage>
        <taxon>Eukaryota</taxon>
        <taxon>Fungi</taxon>
        <taxon>Dikarya</taxon>
        <taxon>Ascomycota</taxon>
        <taxon>Pezizomycotina</taxon>
        <taxon>Dothideomycetes</taxon>
        <taxon>Dothideomycetes incertae sedis</taxon>
        <taxon>Zopfiaceae</taxon>
        <taxon>Zopfia</taxon>
    </lineage>
</organism>
<feature type="compositionally biased region" description="Basic and acidic residues" evidence="6">
    <location>
        <begin position="771"/>
        <end position="799"/>
    </location>
</feature>
<feature type="domain" description="Exocyst complex component Sec3 PIP2-binding N-terminal" evidence="7">
    <location>
        <begin position="104"/>
        <end position="205"/>
    </location>
</feature>
<evidence type="ECO:0000256" key="2">
    <source>
        <dbReference type="ARBA" id="ARBA00022448"/>
    </source>
</evidence>
<feature type="coiled-coil region" evidence="5">
    <location>
        <begin position="919"/>
        <end position="974"/>
    </location>
</feature>
<dbReference type="Pfam" id="PF09763">
    <property type="entry name" value="Sec3_CC"/>
    <property type="match status" value="1"/>
</dbReference>
<keyword evidence="3" id="KW-0268">Exocytosis</keyword>
<keyword evidence="4 5" id="KW-0175">Coiled coil</keyword>
<feature type="compositionally biased region" description="Pro residues" evidence="6">
    <location>
        <begin position="648"/>
        <end position="658"/>
    </location>
</feature>
<dbReference type="SMART" id="SM01313">
    <property type="entry name" value="Sec3-PIP2_bind"/>
    <property type="match status" value="1"/>
</dbReference>
<feature type="compositionally biased region" description="Polar residues" evidence="6">
    <location>
        <begin position="539"/>
        <end position="550"/>
    </location>
</feature>
<dbReference type="Pfam" id="PF15277">
    <property type="entry name" value="Sec3-PIP2_bind"/>
    <property type="match status" value="1"/>
</dbReference>
<dbReference type="InterPro" id="IPR019160">
    <property type="entry name" value="Sec3_CC"/>
</dbReference>
<keyword evidence="2" id="KW-0813">Transport</keyword>
<evidence type="ECO:0000256" key="6">
    <source>
        <dbReference type="SAM" id="MobiDB-lite"/>
    </source>
</evidence>